<protein>
    <recommendedName>
        <fullName evidence="3">DUF393 domain-containing protein</fullName>
    </recommendedName>
</protein>
<dbReference type="Pfam" id="PF04134">
    <property type="entry name" value="DCC1-like"/>
    <property type="match status" value="1"/>
</dbReference>
<sequence>MNSLKKHDTNNSITLIDVHSAFFERHYGHLNKQSTLDILHGIDNDGTLLLGLDVTCRAWGLVGRFKWLQYLRKPPIKWLADKAYLLFAKHRVRFSTRLFPNQCAHPRCKGQ</sequence>
<dbReference type="PANTHER" id="PTHR34290:SF2">
    <property type="entry name" value="OS04G0668800 PROTEIN"/>
    <property type="match status" value="1"/>
</dbReference>
<keyword evidence="2" id="KW-1185">Reference proteome</keyword>
<gene>
    <name evidence="1" type="ORF">PAUR_b1215</name>
</gene>
<name>A0ABR9EJ82_9GAMM</name>
<evidence type="ECO:0008006" key="3">
    <source>
        <dbReference type="Google" id="ProtNLM"/>
    </source>
</evidence>
<comment type="caution">
    <text evidence="1">The sequence shown here is derived from an EMBL/GenBank/DDBJ whole genome shotgun (WGS) entry which is preliminary data.</text>
</comment>
<dbReference type="InterPro" id="IPR044691">
    <property type="entry name" value="DCC1_Trx"/>
</dbReference>
<dbReference type="PANTHER" id="PTHR34290">
    <property type="entry name" value="SI:CH73-390P7.2"/>
    <property type="match status" value="1"/>
</dbReference>
<reference evidence="1 2" key="1">
    <citation type="submission" date="2015-03" db="EMBL/GenBank/DDBJ databases">
        <title>Genome sequence of Pseudoalteromonas aurantia.</title>
        <authorList>
            <person name="Xie B.-B."/>
            <person name="Rong J.-C."/>
            <person name="Qin Q.-L."/>
            <person name="Zhang Y.-Z."/>
        </authorList>
    </citation>
    <scope>NUCLEOTIDE SEQUENCE [LARGE SCALE GENOMIC DNA]</scope>
    <source>
        <strain evidence="1 2">208</strain>
    </source>
</reference>
<dbReference type="Proteomes" id="UP000615755">
    <property type="component" value="Unassembled WGS sequence"/>
</dbReference>
<organism evidence="1 2">
    <name type="scientific">Pseudoalteromonas aurantia 208</name>
    <dbReference type="NCBI Taxonomy" id="1314867"/>
    <lineage>
        <taxon>Bacteria</taxon>
        <taxon>Pseudomonadati</taxon>
        <taxon>Pseudomonadota</taxon>
        <taxon>Gammaproteobacteria</taxon>
        <taxon>Alteromonadales</taxon>
        <taxon>Pseudoalteromonadaceae</taxon>
        <taxon>Pseudoalteromonas</taxon>
    </lineage>
</organism>
<evidence type="ECO:0000313" key="2">
    <source>
        <dbReference type="Proteomes" id="UP000615755"/>
    </source>
</evidence>
<dbReference type="EMBL" id="AQGV01000015">
    <property type="protein sequence ID" value="MBE0371051.1"/>
    <property type="molecule type" value="Genomic_DNA"/>
</dbReference>
<accession>A0ABR9EJ82</accession>
<evidence type="ECO:0000313" key="1">
    <source>
        <dbReference type="EMBL" id="MBE0371051.1"/>
    </source>
</evidence>
<proteinExistence type="predicted"/>
<dbReference type="InterPro" id="IPR007263">
    <property type="entry name" value="DCC1-like"/>
</dbReference>